<evidence type="ECO:0000313" key="3">
    <source>
        <dbReference type="Proteomes" id="UP001642484"/>
    </source>
</evidence>
<protein>
    <submittedName>
        <fullName evidence="2">Uncharacterized protein</fullName>
    </submittedName>
</protein>
<organism evidence="2 3">
    <name type="scientific">Durusdinium trenchii</name>
    <dbReference type="NCBI Taxonomy" id="1381693"/>
    <lineage>
        <taxon>Eukaryota</taxon>
        <taxon>Sar</taxon>
        <taxon>Alveolata</taxon>
        <taxon>Dinophyceae</taxon>
        <taxon>Suessiales</taxon>
        <taxon>Symbiodiniaceae</taxon>
        <taxon>Durusdinium</taxon>
    </lineage>
</organism>
<feature type="compositionally biased region" description="Low complexity" evidence="1">
    <location>
        <begin position="322"/>
        <end position="342"/>
    </location>
</feature>
<reference evidence="2 3" key="1">
    <citation type="submission" date="2024-02" db="EMBL/GenBank/DDBJ databases">
        <authorList>
            <person name="Chen Y."/>
            <person name="Shah S."/>
            <person name="Dougan E. K."/>
            <person name="Thang M."/>
            <person name="Chan C."/>
        </authorList>
    </citation>
    <scope>NUCLEOTIDE SEQUENCE [LARGE SCALE GENOMIC DNA]</scope>
</reference>
<evidence type="ECO:0000313" key="2">
    <source>
        <dbReference type="EMBL" id="CAK9050738.1"/>
    </source>
</evidence>
<dbReference type="EMBL" id="CAXAMN010017557">
    <property type="protein sequence ID" value="CAK9050738.1"/>
    <property type="molecule type" value="Genomic_DNA"/>
</dbReference>
<keyword evidence="3" id="KW-1185">Reference proteome</keyword>
<comment type="caution">
    <text evidence="2">The sequence shown here is derived from an EMBL/GenBank/DDBJ whole genome shotgun (WGS) entry which is preliminary data.</text>
</comment>
<feature type="compositionally biased region" description="Low complexity" evidence="1">
    <location>
        <begin position="237"/>
        <end position="250"/>
    </location>
</feature>
<dbReference type="Proteomes" id="UP001642484">
    <property type="component" value="Unassembled WGS sequence"/>
</dbReference>
<name>A0ABP0MHT8_9DINO</name>
<sequence length="468" mass="50822">MEKRPVKRWFFELSEKQQHPHEISESTAQTLSLSNEVVPVEEQLGKKLPSFAGGIPVEEAYGPLQEFMLGALSVKQSLSQDLGFLPTLWRVVCDCSNLQLELKDRIPFELLLQTAACVMGSLPSVVEEPTPEDNADFWSSALARDYVQQMAAATAEGNANWFRLCSVCGQQSYFRQNICLNPHCQLSFMHMSAEEVGARLQSWGAAGANQVATPGQLEAQARVKKIAQAIAASVAAPASAGASASAPNTGDGDGDGATRGGTKYYRARAGGGQKRKKWMHDVKQGRHPKTGRPMEWKKTWWKQDGKWHWMWEKVDAAAKASSAGAVPAPAADGHADASAKPSKAPPAKPPIAPPAPAKPSSALQQHQLMMMALEMLPRQSLRRHTTTVEDDAAINGPTFCSISLDELSRFIALFLAQADWMRNRPVITMVKAKPQLPPAALAPPALAPPQPKSLWNPLKDLAEFGCIP</sequence>
<feature type="compositionally biased region" description="Pro residues" evidence="1">
    <location>
        <begin position="343"/>
        <end position="357"/>
    </location>
</feature>
<gene>
    <name evidence="2" type="ORF">CCMP2556_LOCUS25843</name>
</gene>
<feature type="region of interest" description="Disordered" evidence="1">
    <location>
        <begin position="322"/>
        <end position="363"/>
    </location>
</feature>
<feature type="region of interest" description="Disordered" evidence="1">
    <location>
        <begin position="237"/>
        <end position="292"/>
    </location>
</feature>
<proteinExistence type="predicted"/>
<evidence type="ECO:0000256" key="1">
    <source>
        <dbReference type="SAM" id="MobiDB-lite"/>
    </source>
</evidence>
<accession>A0ABP0MHT8</accession>